<keyword evidence="6" id="KW-0597">Phosphoprotein</keyword>
<sequence>GDSFEPRHQQRRLSPILWVSLVLYSLVFLLGVPGNTAVIWVTGFGMKRMVNAVWFLNLAVADLLCCLALPFLAVPIARLHQWELGDFACKLFPSLTILNMFASVLLLMAISVDRCALVTRPVWCQKHRTTQLAWGLCGAAWLLSLVMTLPTFIFRKTRSDPLSDKVTCGVDYARVTRHPLAVEVFVATFRFVAGFLIPFVVITISYGLVLARVHGSRLVRSHRPTAAMLVVVIGFFTCWLPFHVAGIILAAHVPSAGLYKLVDATQPLVVSLAYFNSCLNPIIYVTMGRGFQGLMRSRLAKVFQEEEAATGGEARIELKSISSGQATETIV</sequence>
<dbReference type="GO" id="GO:0031410">
    <property type="term" value="C:cytoplasmic vesicle"/>
    <property type="evidence" value="ECO:0007669"/>
    <property type="project" value="UniProtKB-SubCell"/>
</dbReference>
<keyword evidence="12" id="KW-1015">Disulfide bond</keyword>
<feature type="transmembrane region" description="Helical" evidence="20">
    <location>
        <begin position="191"/>
        <end position="213"/>
    </location>
</feature>
<dbReference type="SUPFAM" id="SSF81321">
    <property type="entry name" value="Family A G protein-coupled receptor-like"/>
    <property type="match status" value="1"/>
</dbReference>
<dbReference type="InterPro" id="IPR017452">
    <property type="entry name" value="GPCR_Rhodpsn_7TM"/>
</dbReference>
<evidence type="ECO:0000256" key="13">
    <source>
        <dbReference type="ARBA" id="ARBA00023170"/>
    </source>
</evidence>
<feature type="domain" description="G-protein coupled receptors family 1 profile" evidence="21">
    <location>
        <begin position="34"/>
        <end position="284"/>
    </location>
</feature>
<evidence type="ECO:0000256" key="14">
    <source>
        <dbReference type="ARBA" id="ARBA00023224"/>
    </source>
</evidence>
<evidence type="ECO:0000256" key="11">
    <source>
        <dbReference type="ARBA" id="ARBA00023136"/>
    </source>
</evidence>
<dbReference type="GO" id="GO:0004878">
    <property type="term" value="F:complement component C5a receptor activity"/>
    <property type="evidence" value="ECO:0007669"/>
    <property type="project" value="TreeGrafter"/>
</dbReference>
<keyword evidence="23" id="KW-1185">Reference proteome</keyword>
<dbReference type="PRINTS" id="PR00426">
    <property type="entry name" value="C5ANPHYLTXNR"/>
</dbReference>
<comment type="similarity">
    <text evidence="19">Belongs to the G-protein coupled receptor 1 family.</text>
</comment>
<dbReference type="InterPro" id="IPR002234">
    <property type="entry name" value="Anphylx_rcpt_C3a/C5a1-2"/>
</dbReference>
<comment type="subcellular location">
    <subcellularLocation>
        <location evidence="2">Cell membrane</location>
        <topology evidence="2">Multi-pass membrane protein</topology>
    </subcellularLocation>
    <subcellularLocation>
        <location evidence="1">Cytoplasmic vesicle</location>
    </subcellularLocation>
</comment>
<protein>
    <recommendedName>
        <fullName evidence="3">C5a anaphylatoxin chemotactic receptor 1</fullName>
    </recommendedName>
    <alternativeName>
        <fullName evidence="17">C5a anaphylatoxin chemotactic receptor</fullName>
    </alternativeName>
</protein>
<name>A0A8C8SUY9_9SAUR</name>
<evidence type="ECO:0000256" key="17">
    <source>
        <dbReference type="ARBA" id="ARBA00033421"/>
    </source>
</evidence>
<dbReference type="PROSITE" id="PS50262">
    <property type="entry name" value="G_PROTEIN_RECEP_F1_2"/>
    <property type="match status" value="1"/>
</dbReference>
<keyword evidence="11 20" id="KW-0472">Membrane</keyword>
<feature type="transmembrane region" description="Helical" evidence="20">
    <location>
        <begin position="53"/>
        <end position="79"/>
    </location>
</feature>
<keyword evidence="8 19" id="KW-0812">Transmembrane</keyword>
<dbReference type="PANTHER" id="PTHR24225">
    <property type="entry name" value="CHEMOTACTIC RECEPTOR"/>
    <property type="match status" value="1"/>
</dbReference>
<evidence type="ECO:0000256" key="1">
    <source>
        <dbReference type="ARBA" id="ARBA00004541"/>
    </source>
</evidence>
<dbReference type="GO" id="GO:0005886">
    <property type="term" value="C:plasma membrane"/>
    <property type="evidence" value="ECO:0007669"/>
    <property type="project" value="UniProtKB-SubCell"/>
</dbReference>
<dbReference type="GO" id="GO:0006935">
    <property type="term" value="P:chemotaxis"/>
    <property type="evidence" value="ECO:0007669"/>
    <property type="project" value="UniProtKB-KW"/>
</dbReference>
<dbReference type="GO" id="GO:0007200">
    <property type="term" value="P:phospholipase C-activating G protein-coupled receptor signaling pathway"/>
    <property type="evidence" value="ECO:0007669"/>
    <property type="project" value="TreeGrafter"/>
</dbReference>
<dbReference type="Proteomes" id="UP000694393">
    <property type="component" value="Unplaced"/>
</dbReference>
<reference evidence="22" key="2">
    <citation type="submission" date="2025-09" db="UniProtKB">
        <authorList>
            <consortium name="Ensembl"/>
        </authorList>
    </citation>
    <scope>IDENTIFICATION</scope>
</reference>
<evidence type="ECO:0000256" key="18">
    <source>
        <dbReference type="ARBA" id="ARBA00045990"/>
    </source>
</evidence>
<evidence type="ECO:0000256" key="6">
    <source>
        <dbReference type="ARBA" id="ARBA00022553"/>
    </source>
</evidence>
<keyword evidence="4" id="KW-1003">Cell membrane</keyword>
<evidence type="ECO:0000256" key="2">
    <source>
        <dbReference type="ARBA" id="ARBA00004651"/>
    </source>
</evidence>
<keyword evidence="13 19" id="KW-0675">Receptor</keyword>
<dbReference type="Gene3D" id="1.20.1070.10">
    <property type="entry name" value="Rhodopsin 7-helix transmembrane proteins"/>
    <property type="match status" value="1"/>
</dbReference>
<dbReference type="InterPro" id="IPR000276">
    <property type="entry name" value="GPCR_Rhodpsn"/>
</dbReference>
<dbReference type="PRINTS" id="PR00237">
    <property type="entry name" value="GPCRRHODOPSN"/>
</dbReference>
<evidence type="ECO:0000256" key="3">
    <source>
        <dbReference type="ARBA" id="ARBA00016344"/>
    </source>
</evidence>
<dbReference type="AlphaFoldDB" id="A0A8C8SUY9"/>
<dbReference type="GO" id="GO:0004930">
    <property type="term" value="F:G protein-coupled receptor activity"/>
    <property type="evidence" value="ECO:0007669"/>
    <property type="project" value="UniProtKB-KW"/>
</dbReference>
<evidence type="ECO:0000256" key="8">
    <source>
        <dbReference type="ARBA" id="ARBA00022692"/>
    </source>
</evidence>
<dbReference type="FunFam" id="1.20.1070.10:FF:000034">
    <property type="entry name" value="G-protein coupled receptor 1"/>
    <property type="match status" value="1"/>
</dbReference>
<keyword evidence="10 19" id="KW-0297">G-protein coupled receptor</keyword>
<dbReference type="PANTHER" id="PTHR24225:SF29">
    <property type="entry name" value="C5A ANAPHYLATOXIN CHEMOTACTIC RECEPTOR 1"/>
    <property type="match status" value="1"/>
</dbReference>
<keyword evidence="7" id="KW-0765">Sulfation</keyword>
<feature type="transmembrane region" description="Helical" evidence="20">
    <location>
        <begin position="225"/>
        <end position="251"/>
    </location>
</feature>
<keyword evidence="14 19" id="KW-0807">Transducer</keyword>
<feature type="transmembrane region" description="Helical" evidence="20">
    <location>
        <begin position="271"/>
        <end position="291"/>
    </location>
</feature>
<reference evidence="22" key="1">
    <citation type="submission" date="2025-08" db="UniProtKB">
        <authorList>
            <consortium name="Ensembl"/>
        </authorList>
    </citation>
    <scope>IDENTIFICATION</scope>
</reference>
<keyword evidence="9 20" id="KW-1133">Transmembrane helix</keyword>
<evidence type="ECO:0000256" key="9">
    <source>
        <dbReference type="ARBA" id="ARBA00022989"/>
    </source>
</evidence>
<evidence type="ECO:0000256" key="7">
    <source>
        <dbReference type="ARBA" id="ARBA00022641"/>
    </source>
</evidence>
<dbReference type="GO" id="GO:0006954">
    <property type="term" value="P:inflammatory response"/>
    <property type="evidence" value="ECO:0007669"/>
    <property type="project" value="TreeGrafter"/>
</dbReference>
<dbReference type="Ensembl" id="ENSPCET00000026228.1">
    <property type="protein sequence ID" value="ENSPCEP00000025377.1"/>
    <property type="gene ID" value="ENSPCEG00000019143.1"/>
</dbReference>
<dbReference type="PROSITE" id="PS00237">
    <property type="entry name" value="G_PROTEIN_RECEP_F1_1"/>
    <property type="match status" value="1"/>
</dbReference>
<keyword evidence="15" id="KW-0968">Cytoplasmic vesicle</keyword>
<keyword evidence="5" id="KW-0145">Chemotaxis</keyword>
<evidence type="ECO:0000256" key="15">
    <source>
        <dbReference type="ARBA" id="ARBA00023329"/>
    </source>
</evidence>
<feature type="transmembrane region" description="Helical" evidence="20">
    <location>
        <begin position="91"/>
        <end position="112"/>
    </location>
</feature>
<comment type="similarity">
    <text evidence="16">Belongs to the chemokine-like receptor (CMKLR) family.</text>
</comment>
<evidence type="ECO:0000256" key="16">
    <source>
        <dbReference type="ARBA" id="ARBA00025736"/>
    </source>
</evidence>
<proteinExistence type="inferred from homology"/>
<organism evidence="22 23">
    <name type="scientific">Pelusios castaneus</name>
    <name type="common">West African mud turtle</name>
    <dbReference type="NCBI Taxonomy" id="367368"/>
    <lineage>
        <taxon>Eukaryota</taxon>
        <taxon>Metazoa</taxon>
        <taxon>Chordata</taxon>
        <taxon>Craniata</taxon>
        <taxon>Vertebrata</taxon>
        <taxon>Euteleostomi</taxon>
        <taxon>Archelosauria</taxon>
        <taxon>Testudinata</taxon>
        <taxon>Testudines</taxon>
        <taxon>Pleurodira</taxon>
        <taxon>Pelomedusidae</taxon>
        <taxon>Pelusios</taxon>
    </lineage>
</organism>
<evidence type="ECO:0000256" key="20">
    <source>
        <dbReference type="SAM" id="Phobius"/>
    </source>
</evidence>
<feature type="transmembrane region" description="Helical" evidence="20">
    <location>
        <begin position="132"/>
        <end position="154"/>
    </location>
</feature>
<evidence type="ECO:0000256" key="4">
    <source>
        <dbReference type="ARBA" id="ARBA00022475"/>
    </source>
</evidence>
<evidence type="ECO:0000256" key="5">
    <source>
        <dbReference type="ARBA" id="ARBA00022500"/>
    </source>
</evidence>
<dbReference type="Pfam" id="PF00001">
    <property type="entry name" value="7tm_1"/>
    <property type="match status" value="1"/>
</dbReference>
<evidence type="ECO:0000313" key="23">
    <source>
        <dbReference type="Proteomes" id="UP000694393"/>
    </source>
</evidence>
<accession>A0A8C8SUY9</accession>
<evidence type="ECO:0000256" key="10">
    <source>
        <dbReference type="ARBA" id="ARBA00023040"/>
    </source>
</evidence>
<dbReference type="InterPro" id="IPR000826">
    <property type="entry name" value="Formyl_rcpt-rel"/>
</dbReference>
<comment type="function">
    <text evidence="18">Receptor for the chemotactic and inflammatory peptide anaphylatoxin C5a. The ligand interacts with at least two sites on the receptor: a high-affinity site on the extracellular N-terminus, and a second site in the transmembrane region which activates downstream signaling events. Receptor activation stimulates chemotaxis, granule enzyme release, intracellular calcium release and superoxide anion production.</text>
</comment>
<feature type="transmembrane region" description="Helical" evidence="20">
    <location>
        <begin position="16"/>
        <end position="41"/>
    </location>
</feature>
<evidence type="ECO:0000256" key="19">
    <source>
        <dbReference type="RuleBase" id="RU000688"/>
    </source>
</evidence>
<dbReference type="PRINTS" id="PR01104">
    <property type="entry name" value="ANPHYLATOXNR"/>
</dbReference>
<dbReference type="GO" id="GO:0007204">
    <property type="term" value="P:positive regulation of cytosolic calcium ion concentration"/>
    <property type="evidence" value="ECO:0007669"/>
    <property type="project" value="TreeGrafter"/>
</dbReference>
<evidence type="ECO:0000259" key="21">
    <source>
        <dbReference type="PROSITE" id="PS50262"/>
    </source>
</evidence>
<evidence type="ECO:0000313" key="22">
    <source>
        <dbReference type="Ensembl" id="ENSPCEP00000025377.1"/>
    </source>
</evidence>
<evidence type="ECO:0000256" key="12">
    <source>
        <dbReference type="ARBA" id="ARBA00023157"/>
    </source>
</evidence>